<dbReference type="SMART" id="SM00260">
    <property type="entry name" value="CheW"/>
    <property type="match status" value="1"/>
</dbReference>
<evidence type="ECO:0000313" key="3">
    <source>
        <dbReference type="Proteomes" id="UP000622610"/>
    </source>
</evidence>
<protein>
    <submittedName>
        <fullName evidence="2">Chemotaxis protein CheW</fullName>
    </submittedName>
</protein>
<dbReference type="InterPro" id="IPR039315">
    <property type="entry name" value="CheW"/>
</dbReference>
<feature type="domain" description="CheW-like" evidence="1">
    <location>
        <begin position="1"/>
        <end position="131"/>
    </location>
</feature>
<keyword evidence="3" id="KW-1185">Reference proteome</keyword>
<dbReference type="Proteomes" id="UP000622610">
    <property type="component" value="Unassembled WGS sequence"/>
</dbReference>
<dbReference type="Pfam" id="PF01584">
    <property type="entry name" value="CheW"/>
    <property type="match status" value="1"/>
</dbReference>
<comment type="caution">
    <text evidence="2">The sequence shown here is derived from an EMBL/GenBank/DDBJ whole genome shotgun (WGS) entry which is preliminary data.</text>
</comment>
<dbReference type="SUPFAM" id="SSF50341">
    <property type="entry name" value="CheW-like"/>
    <property type="match status" value="1"/>
</dbReference>
<reference evidence="2" key="1">
    <citation type="journal article" date="2014" name="Int. J. Syst. Evol. Microbiol.">
        <title>Complete genome sequence of Corynebacterium casei LMG S-19264T (=DSM 44701T), isolated from a smear-ripened cheese.</title>
        <authorList>
            <consortium name="US DOE Joint Genome Institute (JGI-PGF)"/>
            <person name="Walter F."/>
            <person name="Albersmeier A."/>
            <person name="Kalinowski J."/>
            <person name="Ruckert C."/>
        </authorList>
    </citation>
    <scope>NUCLEOTIDE SEQUENCE</scope>
    <source>
        <strain evidence="2">CCM 8433</strain>
    </source>
</reference>
<proteinExistence type="predicted"/>
<dbReference type="RefSeq" id="WP_188368008.1">
    <property type="nucleotide sequence ID" value="NZ_BMDT01000008.1"/>
</dbReference>
<reference evidence="2" key="2">
    <citation type="submission" date="2020-09" db="EMBL/GenBank/DDBJ databases">
        <authorList>
            <person name="Sun Q."/>
            <person name="Sedlacek I."/>
        </authorList>
    </citation>
    <scope>NUCLEOTIDE SEQUENCE</scope>
    <source>
        <strain evidence="2">CCM 8433</strain>
    </source>
</reference>
<accession>A0A917JHU8</accession>
<dbReference type="Gene3D" id="2.30.30.40">
    <property type="entry name" value="SH3 Domains"/>
    <property type="match status" value="1"/>
</dbReference>
<gene>
    <name evidence="2" type="primary">cheW</name>
    <name evidence="2" type="ORF">GCM10011482_18310</name>
</gene>
<name>A0A917JHU8_9ENTE</name>
<dbReference type="PROSITE" id="PS50851">
    <property type="entry name" value="CHEW"/>
    <property type="match status" value="1"/>
</dbReference>
<dbReference type="InterPro" id="IPR036061">
    <property type="entry name" value="CheW-like_dom_sf"/>
</dbReference>
<dbReference type="GO" id="GO:0006935">
    <property type="term" value="P:chemotaxis"/>
    <property type="evidence" value="ECO:0007669"/>
    <property type="project" value="InterPro"/>
</dbReference>
<sequence length="131" mass="14862">MQMILFKMNEQSYLISADTVEEIIDTIHITKVPLAPSWVEGLINLRGTILTVVNLAELIELDKPTDPRNIFIMKNGEEKKGLLIEEVVEVIDVQPADLQLKEDSEFDYYSGIVSFSDKVANVIDVNHLIFE</sequence>
<evidence type="ECO:0000259" key="1">
    <source>
        <dbReference type="PROSITE" id="PS50851"/>
    </source>
</evidence>
<dbReference type="GO" id="GO:0005829">
    <property type="term" value="C:cytosol"/>
    <property type="evidence" value="ECO:0007669"/>
    <property type="project" value="TreeGrafter"/>
</dbReference>
<organism evidence="2 3">
    <name type="scientific">Enterococcus alcedinis</name>
    <dbReference type="NCBI Taxonomy" id="1274384"/>
    <lineage>
        <taxon>Bacteria</taxon>
        <taxon>Bacillati</taxon>
        <taxon>Bacillota</taxon>
        <taxon>Bacilli</taxon>
        <taxon>Lactobacillales</taxon>
        <taxon>Enterococcaceae</taxon>
        <taxon>Enterococcus</taxon>
    </lineage>
</organism>
<dbReference type="PANTHER" id="PTHR22617:SF23">
    <property type="entry name" value="CHEMOTAXIS PROTEIN CHEW"/>
    <property type="match status" value="1"/>
</dbReference>
<dbReference type="InterPro" id="IPR002545">
    <property type="entry name" value="CheW-lke_dom"/>
</dbReference>
<evidence type="ECO:0000313" key="2">
    <source>
        <dbReference type="EMBL" id="GGI66177.1"/>
    </source>
</evidence>
<dbReference type="EMBL" id="BMDT01000008">
    <property type="protein sequence ID" value="GGI66177.1"/>
    <property type="molecule type" value="Genomic_DNA"/>
</dbReference>
<dbReference type="Gene3D" id="2.40.50.180">
    <property type="entry name" value="CheA-289, Domain 4"/>
    <property type="match status" value="1"/>
</dbReference>
<dbReference type="PANTHER" id="PTHR22617">
    <property type="entry name" value="CHEMOTAXIS SENSOR HISTIDINE KINASE-RELATED"/>
    <property type="match status" value="1"/>
</dbReference>
<dbReference type="AlphaFoldDB" id="A0A917JHU8"/>
<dbReference type="GO" id="GO:0007165">
    <property type="term" value="P:signal transduction"/>
    <property type="evidence" value="ECO:0007669"/>
    <property type="project" value="InterPro"/>
</dbReference>